<dbReference type="AlphaFoldDB" id="A0A0L9TUQ6"/>
<dbReference type="EMBL" id="CM003372">
    <property type="protein sequence ID" value="KOM33909.1"/>
    <property type="molecule type" value="Genomic_DNA"/>
</dbReference>
<dbReference type="Proteomes" id="UP000053144">
    <property type="component" value="Chromosome 2"/>
</dbReference>
<gene>
    <name evidence="1" type="ORF">LR48_Vigan02g005900</name>
</gene>
<organism evidence="1 2">
    <name type="scientific">Phaseolus angularis</name>
    <name type="common">Azuki bean</name>
    <name type="synonym">Vigna angularis</name>
    <dbReference type="NCBI Taxonomy" id="3914"/>
    <lineage>
        <taxon>Eukaryota</taxon>
        <taxon>Viridiplantae</taxon>
        <taxon>Streptophyta</taxon>
        <taxon>Embryophyta</taxon>
        <taxon>Tracheophyta</taxon>
        <taxon>Spermatophyta</taxon>
        <taxon>Magnoliopsida</taxon>
        <taxon>eudicotyledons</taxon>
        <taxon>Gunneridae</taxon>
        <taxon>Pentapetalae</taxon>
        <taxon>rosids</taxon>
        <taxon>fabids</taxon>
        <taxon>Fabales</taxon>
        <taxon>Fabaceae</taxon>
        <taxon>Papilionoideae</taxon>
        <taxon>50 kb inversion clade</taxon>
        <taxon>NPAAA clade</taxon>
        <taxon>indigoferoid/millettioid clade</taxon>
        <taxon>Phaseoleae</taxon>
        <taxon>Vigna</taxon>
    </lineage>
</organism>
<accession>A0A0L9TUQ6</accession>
<reference evidence="2" key="1">
    <citation type="journal article" date="2015" name="Proc. Natl. Acad. Sci. U.S.A.">
        <title>Genome sequencing of adzuki bean (Vigna angularis) provides insight into high starch and low fat accumulation and domestication.</title>
        <authorList>
            <person name="Yang K."/>
            <person name="Tian Z."/>
            <person name="Chen C."/>
            <person name="Luo L."/>
            <person name="Zhao B."/>
            <person name="Wang Z."/>
            <person name="Yu L."/>
            <person name="Li Y."/>
            <person name="Sun Y."/>
            <person name="Li W."/>
            <person name="Chen Y."/>
            <person name="Li Y."/>
            <person name="Zhang Y."/>
            <person name="Ai D."/>
            <person name="Zhao J."/>
            <person name="Shang C."/>
            <person name="Ma Y."/>
            <person name="Wu B."/>
            <person name="Wang M."/>
            <person name="Gao L."/>
            <person name="Sun D."/>
            <person name="Zhang P."/>
            <person name="Guo F."/>
            <person name="Wang W."/>
            <person name="Li Y."/>
            <person name="Wang J."/>
            <person name="Varshney R.K."/>
            <person name="Wang J."/>
            <person name="Ling H.Q."/>
            <person name="Wan P."/>
        </authorList>
    </citation>
    <scope>NUCLEOTIDE SEQUENCE</scope>
    <source>
        <strain evidence="2">cv. Jingnong 6</strain>
    </source>
</reference>
<protein>
    <submittedName>
        <fullName evidence="1">Uncharacterized protein</fullName>
    </submittedName>
</protein>
<evidence type="ECO:0000313" key="2">
    <source>
        <dbReference type="Proteomes" id="UP000053144"/>
    </source>
</evidence>
<proteinExistence type="predicted"/>
<sequence length="80" mass="9217">MKKLHDNVAQRHKELAIWFRDACDRAFGTVAQPVRDMFAKGWRGEGLGEILAFMQQRMFWSPWWHKTGGGPVSPLRDSSS</sequence>
<evidence type="ECO:0000313" key="1">
    <source>
        <dbReference type="EMBL" id="KOM33909.1"/>
    </source>
</evidence>
<dbReference type="Gramene" id="KOM33909">
    <property type="protein sequence ID" value="KOM33909"/>
    <property type="gene ID" value="LR48_Vigan02g005900"/>
</dbReference>
<name>A0A0L9TUQ6_PHAAN</name>